<dbReference type="RefSeq" id="WP_138107742.1">
    <property type="nucleotide sequence ID" value="NZ_VBRA02000001.1"/>
</dbReference>
<gene>
    <name evidence="2" type="ORF">FEF22_000010</name>
</gene>
<keyword evidence="1" id="KW-0812">Transmembrane</keyword>
<evidence type="ECO:0000256" key="1">
    <source>
        <dbReference type="SAM" id="Phobius"/>
    </source>
</evidence>
<proteinExistence type="predicted"/>
<dbReference type="EMBL" id="VBRA02000001">
    <property type="protein sequence ID" value="MBP3059175.1"/>
    <property type="molecule type" value="Genomic_DNA"/>
</dbReference>
<evidence type="ECO:0008006" key="4">
    <source>
        <dbReference type="Google" id="ProtNLM"/>
    </source>
</evidence>
<feature type="transmembrane region" description="Helical" evidence="1">
    <location>
        <begin position="12"/>
        <end position="33"/>
    </location>
</feature>
<sequence>MNKKEFFLKSFNLFVFWFIIIIFYFNLSGIYAVKNDEKEDLIPLHDLSTIFKDGNINEVFSSNSNFSLTPSSSSTVTPINEENKGINSIINSDFVKNEKKEHSMIGWRARNDA</sequence>
<dbReference type="Proteomes" id="UP001192346">
    <property type="component" value="Unassembled WGS sequence"/>
</dbReference>
<protein>
    <recommendedName>
        <fullName evidence="4">Effector</fullName>
    </recommendedName>
</protein>
<reference evidence="2" key="1">
    <citation type="submission" date="2019-10" db="EMBL/GenBank/DDBJ databases">
        <title>Whole Genome Sequencing and Characterization of Texas Phoenix Palm Decline Phytoplasma Belongs to Lethal Yellowing (16SrIV) Group.</title>
        <authorList>
            <person name="Bao M."/>
        </authorList>
    </citation>
    <scope>NUCLEOTIDE SEQUENCE [LARGE SCALE GENOMIC DNA]</scope>
    <source>
        <strain evidence="2">ACPD</strain>
    </source>
</reference>
<evidence type="ECO:0000313" key="2">
    <source>
        <dbReference type="EMBL" id="MBP3059175.1"/>
    </source>
</evidence>
<keyword evidence="3" id="KW-1185">Reference proteome</keyword>
<keyword evidence="1" id="KW-0472">Membrane</keyword>
<accession>A0ABS5BHW1</accession>
<keyword evidence="1" id="KW-1133">Transmembrane helix</keyword>
<evidence type="ECO:0000313" key="3">
    <source>
        <dbReference type="Proteomes" id="UP001192346"/>
    </source>
</evidence>
<comment type="caution">
    <text evidence="2">The sequence shown here is derived from an EMBL/GenBank/DDBJ whole genome shotgun (WGS) entry which is preliminary data.</text>
</comment>
<name>A0ABS5BHW1_9MOLU</name>
<organism evidence="2 3">
    <name type="scientific">Texas Phoenix palm phytoplasma</name>
    <dbReference type="NCBI Taxonomy" id="176709"/>
    <lineage>
        <taxon>Bacteria</taxon>
        <taxon>Bacillati</taxon>
        <taxon>Mycoplasmatota</taxon>
        <taxon>Mollicutes</taxon>
        <taxon>Acholeplasmatales</taxon>
        <taxon>Acholeplasmataceae</taxon>
        <taxon>Candidatus Phytoplasma</taxon>
        <taxon>16SrIV (Coconut lethal yellows group)</taxon>
    </lineage>
</organism>